<sequence>MAAYVFTKVCSSAAQTAVKQIGRQSVISGFRRQLRSAAHSGVVSTQQPITISKEEQTDLYGPEDELEARVLRESLEHHDFFGVGDTFTTHDLFDARVHLGHALGSLDARMRQFVFGQRLGQLIIDLEQTAPLLRDALNFTAHIAYRRGIVLFVSRQPQTAAIVEKAAQECGEYAHCRYWQGGVLTNANEQFGAVTRLPDVVVFLCTLNSVFESHIAVRDAAKMLIPTVGVVDTNCDPNLVTYPVPGNDDTPAAVRLYCRLFKEAVLRGKAKRTEMEQRLRSEMELR</sequence>
<evidence type="ECO:0000313" key="3">
    <source>
        <dbReference type="RefSeq" id="XP_014673169.1"/>
    </source>
</evidence>
<name>A0ABM1ELU8_PRICU</name>
<dbReference type="InterPro" id="IPR001865">
    <property type="entry name" value="Ribosomal_uS2"/>
</dbReference>
<dbReference type="PANTHER" id="PTHR12534">
    <property type="entry name" value="30S RIBOSOMAL PROTEIN S2 PROKARYOTIC AND ORGANELLAR"/>
    <property type="match status" value="1"/>
</dbReference>
<dbReference type="PANTHER" id="PTHR12534:SF0">
    <property type="entry name" value="SMALL RIBOSOMAL SUBUNIT PROTEIN US2M"/>
    <property type="match status" value="1"/>
</dbReference>
<organism evidence="2 3">
    <name type="scientific">Priapulus caudatus</name>
    <name type="common">Priapulid worm</name>
    <dbReference type="NCBI Taxonomy" id="37621"/>
    <lineage>
        <taxon>Eukaryota</taxon>
        <taxon>Metazoa</taxon>
        <taxon>Ecdysozoa</taxon>
        <taxon>Scalidophora</taxon>
        <taxon>Priapulida</taxon>
        <taxon>Priapulimorpha</taxon>
        <taxon>Priapulimorphida</taxon>
        <taxon>Priapulidae</taxon>
        <taxon>Priapulus</taxon>
    </lineage>
</organism>
<comment type="similarity">
    <text evidence="1">Belongs to the universal ribosomal protein uS2 family.</text>
</comment>
<evidence type="ECO:0000313" key="2">
    <source>
        <dbReference type="Proteomes" id="UP000695022"/>
    </source>
</evidence>
<evidence type="ECO:0000256" key="1">
    <source>
        <dbReference type="ARBA" id="ARBA00006242"/>
    </source>
</evidence>
<proteinExistence type="inferred from homology"/>
<dbReference type="SUPFAM" id="SSF52313">
    <property type="entry name" value="Ribosomal protein S2"/>
    <property type="match status" value="1"/>
</dbReference>
<dbReference type="InterPro" id="IPR023591">
    <property type="entry name" value="Ribosomal_uS2_flav_dom_sf"/>
</dbReference>
<dbReference type="CDD" id="cd01425">
    <property type="entry name" value="RPS2"/>
    <property type="match status" value="1"/>
</dbReference>
<keyword evidence="2" id="KW-1185">Reference proteome</keyword>
<dbReference type="Pfam" id="PF00318">
    <property type="entry name" value="Ribosomal_S2"/>
    <property type="match status" value="1"/>
</dbReference>
<dbReference type="InterPro" id="IPR005706">
    <property type="entry name" value="Ribosomal_uS2_bac/mit/plastid"/>
</dbReference>
<gene>
    <name evidence="3" type="primary">LOC106813524</name>
</gene>
<dbReference type="PRINTS" id="PR00395">
    <property type="entry name" value="RIBOSOMALS2"/>
</dbReference>
<protein>
    <submittedName>
        <fullName evidence="3">28S ribosomal protein S2, mitochondrial-like</fullName>
    </submittedName>
</protein>
<dbReference type="Gene3D" id="3.40.50.10490">
    <property type="entry name" value="Glucose-6-phosphate isomerase like protein, domain 1"/>
    <property type="match status" value="1"/>
</dbReference>
<accession>A0ABM1ELU8</accession>
<dbReference type="NCBIfam" id="TIGR01011">
    <property type="entry name" value="rpsB_bact"/>
    <property type="match status" value="1"/>
</dbReference>
<dbReference type="GeneID" id="106813524"/>
<dbReference type="Proteomes" id="UP000695022">
    <property type="component" value="Unplaced"/>
</dbReference>
<dbReference type="HAMAP" id="MF_00291_B">
    <property type="entry name" value="Ribosomal_uS2_B"/>
    <property type="match status" value="1"/>
</dbReference>
<reference evidence="3" key="1">
    <citation type="submission" date="2025-08" db="UniProtKB">
        <authorList>
            <consortium name="RefSeq"/>
        </authorList>
    </citation>
    <scope>IDENTIFICATION</scope>
</reference>
<dbReference type="RefSeq" id="XP_014673169.1">
    <property type="nucleotide sequence ID" value="XM_014817683.1"/>
</dbReference>